<comment type="similarity">
    <text evidence="5">Belongs to the TAF10 family.</text>
</comment>
<evidence type="ECO:0000256" key="5">
    <source>
        <dbReference type="ARBA" id="ARBA00025730"/>
    </source>
</evidence>
<evidence type="ECO:0000256" key="4">
    <source>
        <dbReference type="ARBA" id="ARBA00023242"/>
    </source>
</evidence>
<dbReference type="GO" id="GO:1990841">
    <property type="term" value="F:promoter-specific chromatin binding"/>
    <property type="evidence" value="ECO:0007669"/>
    <property type="project" value="TreeGrafter"/>
</dbReference>
<comment type="subcellular location">
    <subcellularLocation>
        <location evidence="1">Nucleus</location>
    </subcellularLocation>
</comment>
<dbReference type="CDD" id="cd07982">
    <property type="entry name" value="HFD_TAF10"/>
    <property type="match status" value="1"/>
</dbReference>
<accession>A0AAU9IYD3</accession>
<reference evidence="6" key="1">
    <citation type="submission" date="2021-09" db="EMBL/GenBank/DDBJ databases">
        <authorList>
            <consortium name="AG Swart"/>
            <person name="Singh M."/>
            <person name="Singh A."/>
            <person name="Seah K."/>
            <person name="Emmerich C."/>
        </authorList>
    </citation>
    <scope>NUCLEOTIDE SEQUENCE</scope>
    <source>
        <strain evidence="6">ATCC30299</strain>
    </source>
</reference>
<dbReference type="Pfam" id="PF03540">
    <property type="entry name" value="TAF10"/>
    <property type="match status" value="1"/>
</dbReference>
<evidence type="ECO:0000256" key="3">
    <source>
        <dbReference type="ARBA" id="ARBA00023163"/>
    </source>
</evidence>
<keyword evidence="4" id="KW-0539">Nucleus</keyword>
<gene>
    <name evidence="6" type="ORF">BSTOLATCC_MIC22019</name>
</gene>
<sequence length="112" mass="12244">MDIPSSEFLELLDKSALVIPPEYVSKILESKGFYSPDPTCSKLVAAAVQQFLTETLNEVLDIIPGKPVTSLSSKNKDQRLCLTMPDLAGALETMGVKVEKPLYYADKPLGNQ</sequence>
<evidence type="ECO:0000313" key="7">
    <source>
        <dbReference type="Proteomes" id="UP001162131"/>
    </source>
</evidence>
<evidence type="ECO:0000256" key="2">
    <source>
        <dbReference type="ARBA" id="ARBA00023015"/>
    </source>
</evidence>
<dbReference type="GO" id="GO:0000124">
    <property type="term" value="C:SAGA complex"/>
    <property type="evidence" value="ECO:0007669"/>
    <property type="project" value="TreeGrafter"/>
</dbReference>
<dbReference type="Proteomes" id="UP001162131">
    <property type="component" value="Unassembled WGS sequence"/>
</dbReference>
<organism evidence="6 7">
    <name type="scientific">Blepharisma stoltei</name>
    <dbReference type="NCBI Taxonomy" id="1481888"/>
    <lineage>
        <taxon>Eukaryota</taxon>
        <taxon>Sar</taxon>
        <taxon>Alveolata</taxon>
        <taxon>Ciliophora</taxon>
        <taxon>Postciliodesmatophora</taxon>
        <taxon>Heterotrichea</taxon>
        <taxon>Heterotrichida</taxon>
        <taxon>Blepharismidae</taxon>
        <taxon>Blepharisma</taxon>
    </lineage>
</organism>
<dbReference type="PANTHER" id="PTHR21242:SF0">
    <property type="entry name" value="TRANSCRIPTION INITIATION FACTOR TFIID SUBUNIT 10"/>
    <property type="match status" value="1"/>
</dbReference>
<keyword evidence="7" id="KW-1185">Reference proteome</keyword>
<dbReference type="GO" id="GO:0006367">
    <property type="term" value="P:transcription initiation at RNA polymerase II promoter"/>
    <property type="evidence" value="ECO:0007669"/>
    <property type="project" value="TreeGrafter"/>
</dbReference>
<dbReference type="EMBL" id="CAJZBQ010000021">
    <property type="protein sequence ID" value="CAG9318648.1"/>
    <property type="molecule type" value="Genomic_DNA"/>
</dbReference>
<comment type="caution">
    <text evidence="6">The sequence shown here is derived from an EMBL/GenBank/DDBJ whole genome shotgun (WGS) entry which is preliminary data.</text>
</comment>
<proteinExistence type="inferred from homology"/>
<protein>
    <recommendedName>
        <fullName evidence="8">Transcription initiation factor TFIID subunit 10</fullName>
    </recommendedName>
</protein>
<dbReference type="PRINTS" id="PR01443">
    <property type="entry name" value="TFIID30KDSUB"/>
</dbReference>
<evidence type="ECO:0000256" key="1">
    <source>
        <dbReference type="ARBA" id="ARBA00004123"/>
    </source>
</evidence>
<dbReference type="PANTHER" id="PTHR21242">
    <property type="entry name" value="TRANSCRIPTION INITIATION FACTOR TFIID SUBUNIT 10"/>
    <property type="match status" value="1"/>
</dbReference>
<evidence type="ECO:0000313" key="6">
    <source>
        <dbReference type="EMBL" id="CAG9318648.1"/>
    </source>
</evidence>
<dbReference type="AlphaFoldDB" id="A0AAU9IYD3"/>
<dbReference type="GO" id="GO:0005669">
    <property type="term" value="C:transcription factor TFIID complex"/>
    <property type="evidence" value="ECO:0007669"/>
    <property type="project" value="TreeGrafter"/>
</dbReference>
<name>A0AAU9IYD3_9CILI</name>
<dbReference type="GO" id="GO:0016251">
    <property type="term" value="F:RNA polymerase II general transcription initiation factor activity"/>
    <property type="evidence" value="ECO:0007669"/>
    <property type="project" value="TreeGrafter"/>
</dbReference>
<keyword evidence="2" id="KW-0805">Transcription regulation</keyword>
<dbReference type="InterPro" id="IPR003923">
    <property type="entry name" value="TAF10"/>
</dbReference>
<evidence type="ECO:0008006" key="8">
    <source>
        <dbReference type="Google" id="ProtNLM"/>
    </source>
</evidence>
<keyword evidence="3" id="KW-0804">Transcription</keyword>